<reference evidence="3" key="3">
    <citation type="submission" date="2021-06" db="EMBL/GenBank/DDBJ databases">
        <title>Updating the genus Pseudomonas: Description of 43 new species and partition of the Pseudomonas putida group.</title>
        <authorList>
            <person name="Girard L."/>
            <person name="Lood C."/>
            <person name="Vandamme P."/>
            <person name="Rokni-Zadeh H."/>
            <person name="Van Noort V."/>
            <person name="Hofte M."/>
            <person name="Lavigne R."/>
            <person name="De Mot R."/>
        </authorList>
    </citation>
    <scope>NUCLEOTIDE SEQUENCE</scope>
    <source>
        <strain evidence="3">SWRI153</strain>
    </source>
</reference>
<reference evidence="2 4" key="1">
    <citation type="journal article" date="2020" name="Microorganisms">
        <title>Reliable Identification of Environmental Pseudomonas Isolates Using the rpoD Gene.</title>
        <authorList>
            <consortium name="The Broad Institute Genome Sequencing Platform"/>
            <person name="Girard L."/>
            <person name="Lood C."/>
            <person name="Rokni-Zadeh H."/>
            <person name="van Noort V."/>
            <person name="Lavigne R."/>
            <person name="De Mot R."/>
        </authorList>
    </citation>
    <scope>NUCLEOTIDE SEQUENCE</scope>
    <source>
        <strain evidence="2 4">SWRI153</strain>
    </source>
</reference>
<proteinExistence type="predicted"/>
<organism evidence="2">
    <name type="scientific">Pseudomonas khorasanensis</name>
    <dbReference type="NCBI Taxonomy" id="2745508"/>
    <lineage>
        <taxon>Bacteria</taxon>
        <taxon>Pseudomonadati</taxon>
        <taxon>Pseudomonadota</taxon>
        <taxon>Gammaproteobacteria</taxon>
        <taxon>Pseudomonadales</taxon>
        <taxon>Pseudomonadaceae</taxon>
        <taxon>Pseudomonas</taxon>
    </lineage>
</organism>
<dbReference type="EMBL" id="JABWQP020000013">
    <property type="protein sequence ID" value="MBV4488244.1"/>
    <property type="molecule type" value="Genomic_DNA"/>
</dbReference>
<evidence type="ECO:0000313" key="2">
    <source>
        <dbReference type="EMBL" id="MBC3344578.1"/>
    </source>
</evidence>
<dbReference type="RefSeq" id="WP_186534092.1">
    <property type="nucleotide sequence ID" value="NZ_JABWQP020000013.1"/>
</dbReference>
<sequence>MGEIDDLTREKLREWQLRRLEVKAQMQDQPERTLELSRVLDLMDDEHAAILAASTAFNADEEAEQPDPVEPQPAIVERESASVVGKYDLQLQATAQSPEHLRKLLEMAIYEVQAQIDAGAVTRGADRRGMSGTLGDYSFELRINPEPGSEGYLPRSHQMHNENDQD</sequence>
<evidence type="ECO:0000256" key="1">
    <source>
        <dbReference type="SAM" id="MobiDB-lite"/>
    </source>
</evidence>
<reference evidence="2" key="2">
    <citation type="submission" date="2020-07" db="EMBL/GenBank/DDBJ databases">
        <authorList>
            <person name="Lood C."/>
            <person name="Girard L."/>
        </authorList>
    </citation>
    <scope>NUCLEOTIDE SEQUENCE</scope>
    <source>
        <strain evidence="2">SWRI153</strain>
    </source>
</reference>
<keyword evidence="4" id="KW-1185">Reference proteome</keyword>
<gene>
    <name evidence="3" type="ORF">HU727_021910</name>
    <name evidence="2" type="ORF">HU727_23350</name>
</gene>
<dbReference type="Proteomes" id="UP000648816">
    <property type="component" value="Unassembled WGS sequence"/>
</dbReference>
<dbReference type="EMBL" id="JABWQP010000019">
    <property type="protein sequence ID" value="MBC3344578.1"/>
    <property type="molecule type" value="Genomic_DNA"/>
</dbReference>
<evidence type="ECO:0000313" key="3">
    <source>
        <dbReference type="EMBL" id="MBV4488244.1"/>
    </source>
</evidence>
<accession>A0A923F8E5</accession>
<protein>
    <submittedName>
        <fullName evidence="2">Uncharacterized protein</fullName>
    </submittedName>
</protein>
<evidence type="ECO:0000313" key="4">
    <source>
        <dbReference type="Proteomes" id="UP000648816"/>
    </source>
</evidence>
<comment type="caution">
    <text evidence="2">The sequence shown here is derived from an EMBL/GenBank/DDBJ whole genome shotgun (WGS) entry which is preliminary data.</text>
</comment>
<name>A0A923F8E5_9PSED</name>
<dbReference type="AlphaFoldDB" id="A0A923F8E5"/>
<feature type="region of interest" description="Disordered" evidence="1">
    <location>
        <begin position="143"/>
        <end position="166"/>
    </location>
</feature>